<name>A0A2H1WWP9_SPOFR</name>
<dbReference type="EMBL" id="ODYU01011630">
    <property type="protein sequence ID" value="SOQ57493.1"/>
    <property type="molecule type" value="Genomic_DNA"/>
</dbReference>
<reference evidence="1" key="1">
    <citation type="submission" date="2016-07" db="EMBL/GenBank/DDBJ databases">
        <authorList>
            <person name="Bretaudeau A."/>
        </authorList>
    </citation>
    <scope>NUCLEOTIDE SEQUENCE</scope>
    <source>
        <strain evidence="1">Rice</strain>
        <tissue evidence="1">Whole body</tissue>
    </source>
</reference>
<organism evidence="1">
    <name type="scientific">Spodoptera frugiperda</name>
    <name type="common">Fall armyworm</name>
    <dbReference type="NCBI Taxonomy" id="7108"/>
    <lineage>
        <taxon>Eukaryota</taxon>
        <taxon>Metazoa</taxon>
        <taxon>Ecdysozoa</taxon>
        <taxon>Arthropoda</taxon>
        <taxon>Hexapoda</taxon>
        <taxon>Insecta</taxon>
        <taxon>Pterygota</taxon>
        <taxon>Neoptera</taxon>
        <taxon>Endopterygota</taxon>
        <taxon>Lepidoptera</taxon>
        <taxon>Glossata</taxon>
        <taxon>Ditrysia</taxon>
        <taxon>Noctuoidea</taxon>
        <taxon>Noctuidae</taxon>
        <taxon>Amphipyrinae</taxon>
        <taxon>Spodoptera</taxon>
    </lineage>
</organism>
<proteinExistence type="predicted"/>
<gene>
    <name evidence="1" type="ORF">SFRICE_037171</name>
</gene>
<accession>A0A2H1WWP9</accession>
<sequence>MKLVLFESRIGSEIPPTTAHSSFAVRGRKFHEKRTVVTLPTICMMGMEVLSCRLGPILLLQIDYITSPAKHNCRRSKAHLEPAPTQCI</sequence>
<evidence type="ECO:0000313" key="1">
    <source>
        <dbReference type="EMBL" id="SOQ57493.1"/>
    </source>
</evidence>
<dbReference type="AlphaFoldDB" id="A0A2H1WWP9"/>
<protein>
    <submittedName>
        <fullName evidence="1">SFRICE_037171</fullName>
    </submittedName>
</protein>